<accession>A0A7X9XDL2</accession>
<dbReference type="Proteomes" id="UP000576082">
    <property type="component" value="Unassembled WGS sequence"/>
</dbReference>
<feature type="chain" id="PRO_5031380430" description="Lipoprotein" evidence="1">
    <location>
        <begin position="21"/>
        <end position="191"/>
    </location>
</feature>
<sequence>MKLISLTILTILFTSCSVTSDLNTRIDRSQKKSLKGSPFQTAKGMKAELKIQKKYRGDYENDLKNLLENYPNDTIILTEGYDFICLGCPSDYVQIFINDTLLLYRKDLMDKKYKKTKKILINHFDTTGYFYSDIAELRQEIRKGNQWNNNPEKYGTDECLDGGHTLYTIFYPLGKIESMYMRCWLNKEFRK</sequence>
<feature type="signal peptide" evidence="1">
    <location>
        <begin position="1"/>
        <end position="20"/>
    </location>
</feature>
<dbReference type="EMBL" id="JABANE010000242">
    <property type="protein sequence ID" value="NME72913.1"/>
    <property type="molecule type" value="Genomic_DNA"/>
</dbReference>
<dbReference type="AlphaFoldDB" id="A0A7X9XDL2"/>
<gene>
    <name evidence="2" type="ORF">HHU12_33455</name>
</gene>
<keyword evidence="3" id="KW-1185">Reference proteome</keyword>
<evidence type="ECO:0000256" key="1">
    <source>
        <dbReference type="SAM" id="SignalP"/>
    </source>
</evidence>
<dbReference type="PROSITE" id="PS51257">
    <property type="entry name" value="PROKAR_LIPOPROTEIN"/>
    <property type="match status" value="1"/>
</dbReference>
<proteinExistence type="predicted"/>
<reference evidence="2 3" key="1">
    <citation type="submission" date="2020-04" db="EMBL/GenBank/DDBJ databases">
        <title>Flammeovirga sp. SR4, a novel species isolated from seawater.</title>
        <authorList>
            <person name="Wang X."/>
        </authorList>
    </citation>
    <scope>NUCLEOTIDE SEQUENCE [LARGE SCALE GENOMIC DNA]</scope>
    <source>
        <strain evidence="2 3">ATCC 23126</strain>
    </source>
</reference>
<evidence type="ECO:0000313" key="3">
    <source>
        <dbReference type="Proteomes" id="UP000576082"/>
    </source>
</evidence>
<organism evidence="2 3">
    <name type="scientific">Flammeovirga aprica JL-4</name>
    <dbReference type="NCBI Taxonomy" id="694437"/>
    <lineage>
        <taxon>Bacteria</taxon>
        <taxon>Pseudomonadati</taxon>
        <taxon>Bacteroidota</taxon>
        <taxon>Cytophagia</taxon>
        <taxon>Cytophagales</taxon>
        <taxon>Flammeovirgaceae</taxon>
        <taxon>Flammeovirga</taxon>
    </lineage>
</organism>
<evidence type="ECO:0008006" key="4">
    <source>
        <dbReference type="Google" id="ProtNLM"/>
    </source>
</evidence>
<protein>
    <recommendedName>
        <fullName evidence="4">Lipoprotein</fullName>
    </recommendedName>
</protein>
<keyword evidence="1" id="KW-0732">Signal</keyword>
<evidence type="ECO:0000313" key="2">
    <source>
        <dbReference type="EMBL" id="NME72913.1"/>
    </source>
</evidence>
<dbReference type="RefSeq" id="WP_169661068.1">
    <property type="nucleotide sequence ID" value="NZ_JABANE010000242.1"/>
</dbReference>
<name>A0A7X9XDL2_9BACT</name>
<comment type="caution">
    <text evidence="2">The sequence shown here is derived from an EMBL/GenBank/DDBJ whole genome shotgun (WGS) entry which is preliminary data.</text>
</comment>